<dbReference type="InterPro" id="IPR015943">
    <property type="entry name" value="WD40/YVTN_repeat-like_dom_sf"/>
</dbReference>
<dbReference type="InterPro" id="IPR050358">
    <property type="entry name" value="RSE1/DDB1/CFT1"/>
</dbReference>
<comment type="caution">
    <text evidence="4">The sequence shown here is derived from an EMBL/GenBank/DDBJ whole genome shotgun (WGS) entry which is preliminary data.</text>
</comment>
<feature type="domain" description="RSE1/DDB1/CPSF1 first beta-propeller" evidence="2">
    <location>
        <begin position="57"/>
        <end position="449"/>
    </location>
</feature>
<reference evidence="4 5" key="1">
    <citation type="submission" date="2020-01" db="EMBL/GenBank/DDBJ databases">
        <title>Aspergillus terreus IFO 6365 whole genome shotgun sequence.</title>
        <authorList>
            <person name="Kanamasa S."/>
            <person name="Takahashi H."/>
        </authorList>
    </citation>
    <scope>NUCLEOTIDE SEQUENCE [LARGE SCALE GENOMIC DNA]</scope>
    <source>
        <strain evidence="4 5">IFO 6365</strain>
    </source>
</reference>
<feature type="domain" description="RSE1/DDB1/CPSF1 second beta-propeller" evidence="3">
    <location>
        <begin position="508"/>
        <end position="774"/>
    </location>
</feature>
<evidence type="ECO:0000259" key="2">
    <source>
        <dbReference type="Pfam" id="PF10433"/>
    </source>
</evidence>
<dbReference type="SUPFAM" id="SSF69322">
    <property type="entry name" value="Tricorn protease domain 2"/>
    <property type="match status" value="1"/>
</dbReference>
<dbReference type="EMBL" id="BLJY01000011">
    <property type="protein sequence ID" value="GFF19955.1"/>
    <property type="molecule type" value="Genomic_DNA"/>
</dbReference>
<dbReference type="Gene3D" id="2.130.10.10">
    <property type="entry name" value="YVTN repeat-like/Quinoprotein amine dehydrogenase"/>
    <property type="match status" value="2"/>
</dbReference>
<keyword evidence="1" id="KW-0507">mRNA processing</keyword>
<dbReference type="Proteomes" id="UP000452235">
    <property type="component" value="Unassembled WGS sequence"/>
</dbReference>
<keyword evidence="5" id="KW-1185">Reference proteome</keyword>
<sequence>MALTRNPHRSIPGASGIDAVAGRQSVEEMDIESDSMSSISNARIGLLSQTLIPSPIVQWILPARLRHKHHNDVVFVGERSLQIKEAVSGVHLQAVTSKSDFDAQIMAAKVINVSTELPWEAQMRMMEGGSSSSNAEPGLHDDLPSQILCLSLASRELVFLYYSDATEQFIHYRRPLPSDVSTFERFGRNIAVDPRSRAVAVSASCDYFGVFILKKPPILQNQMSQVQLDPIAEERFFRVEGDILFMEFLYPRPEDASKIMLLLLVAQDQITHAICYEWDAQSPLRQASPRVTKKLLPLDDRLPTMLIPLTKTSSWMLITTTAMVVYRNGLDSRQQPSRYPLRVPDRESRRSPLWTRWARPLRNWQYNQRHDDIYLCREDGQIFYLEIGNDGGVENHTHLGQLCCDVDGAFDILDIGNEGDDLLLAAGNTGDGGLFVQKARDHPRCVQKFMNWTPVTDSVLVKSQSDDLSSTGVSSDRLFVCSASSFARGAIVELRHGVEAQIGLAISVEELTSTRDLWTMPDDAKGGVFVLTSDPISSMLLHIPSDFGEEICAIDEADVGLNFGAQTLAAGCSDSGVIVQVTDKSIRLGAISEMLSKSRLDYDSGKYITAAAVDQSACLIVAAIRSQHQMYLEFKRITLSDDSPQLLDVCQALTIQYEPVCICVEAFDTGVFVFIGTCNGRLLIYGVETDRVTLTSDIIVDVGGEEDISKAIDSIAMIATRPEQSLAKRTLLCGLRSGILVSYEVSWDENRVSSSSIELRQATSQRLGHTSIKLQGRGNFALLTCGQGFWQASCLNGGTPNYALQRIWVTDQNNPAYHPKGVYSFAMTRIDGLNDTLFCTADGQLLICTLDQDTKTVPRRIDLPGSATKLAYSQHLKSLIVAYTRTAFDTDSNPIKRFSRSYIEFVDPDSQNAVPSPLDSPADEATRPWRPHGAAGEKISCILEWTPTKGDEQYHFIVIGSARKDQQDRGRVIFLQASRDESDPSRIKCSVKYIHKFEQPVFAIAPYGDFTLMVSTGREIVPLEPKFSQTPGFRAARYPVLSPAISMTTHEPYLYMSMSRESLMVLKAGDDKLILHAYDRQKHDGLTHLHIGGHRKLTLTSSRGGRVSLLTECGVTDQDKMMPLALCEAHLPASVSQLSASSKLSPTLPGSPVVYGTSMSGAVYSFSMLGEKEWRLLRLLQNLCVRDPVISPFTTKRKRQRNPVGNDPLQFQPTQMHIDGDILSRLLPRGPDHLMHMLITDEFYNHSSPETGSPQAIRERFLELCAELLGETTNPVEAVMNWLRRILQAGI</sequence>
<dbReference type="Pfam" id="PF23726">
    <property type="entry name" value="Beta-prop_RSE1_2nd"/>
    <property type="match status" value="1"/>
</dbReference>
<evidence type="ECO:0000313" key="4">
    <source>
        <dbReference type="EMBL" id="GFF19955.1"/>
    </source>
</evidence>
<name>A0A5M3YZ09_ASPTE</name>
<dbReference type="OrthoDB" id="20774at2759"/>
<proteinExistence type="predicted"/>
<dbReference type="Pfam" id="PF10433">
    <property type="entry name" value="Beta-prop_RSE1_1st"/>
    <property type="match status" value="1"/>
</dbReference>
<accession>A0A5M3YZ09</accession>
<evidence type="ECO:0000256" key="1">
    <source>
        <dbReference type="ARBA" id="ARBA00022664"/>
    </source>
</evidence>
<organism evidence="4 5">
    <name type="scientific">Aspergillus terreus</name>
    <dbReference type="NCBI Taxonomy" id="33178"/>
    <lineage>
        <taxon>Eukaryota</taxon>
        <taxon>Fungi</taxon>
        <taxon>Dikarya</taxon>
        <taxon>Ascomycota</taxon>
        <taxon>Pezizomycotina</taxon>
        <taxon>Eurotiomycetes</taxon>
        <taxon>Eurotiomycetidae</taxon>
        <taxon>Eurotiales</taxon>
        <taxon>Aspergillaceae</taxon>
        <taxon>Aspergillus</taxon>
        <taxon>Aspergillus subgen. Circumdati</taxon>
    </lineage>
</organism>
<dbReference type="InterPro" id="IPR018846">
    <property type="entry name" value="Beta-prop_RSE1/DDB1/CPSF1_1st"/>
</dbReference>
<dbReference type="VEuPathDB" id="FungiDB:ATEG_03812"/>
<gene>
    <name evidence="4" type="ORF">ATEIFO6365_0011021400</name>
</gene>
<evidence type="ECO:0000259" key="3">
    <source>
        <dbReference type="Pfam" id="PF23726"/>
    </source>
</evidence>
<evidence type="ECO:0000313" key="5">
    <source>
        <dbReference type="Proteomes" id="UP000452235"/>
    </source>
</evidence>
<protein>
    <submittedName>
        <fullName evidence="4">Thermotolerance protein</fullName>
    </submittedName>
</protein>
<dbReference type="InterPro" id="IPR058543">
    <property type="entry name" value="Beta-prop_RSE1/DDB1/CPSF1_2nd"/>
</dbReference>
<dbReference type="GO" id="GO:0006397">
    <property type="term" value="P:mRNA processing"/>
    <property type="evidence" value="ECO:0007669"/>
    <property type="project" value="UniProtKB-KW"/>
</dbReference>
<dbReference type="PANTHER" id="PTHR10644">
    <property type="entry name" value="DNA REPAIR/RNA PROCESSING CPSF FAMILY"/>
    <property type="match status" value="1"/>
</dbReference>